<name>A0A5A7MXR6_9PROT</name>
<dbReference type="EMBL" id="BKCM01000001">
    <property type="protein sequence ID" value="GEQ99645.1"/>
    <property type="molecule type" value="Genomic_DNA"/>
</dbReference>
<sequence>MKIRLIIASALWLFAVTAFIAPQMLAAQDIPRGWKTEWKKTDFTKRSVDLSEIFSGGPPKDGIPSIDRPTFEAIKEADWLTDRSPVISLEVAGEARAYPLAILTRHEIVNDRMGDMPIAVTFCPLCNAAIVFERQYNGRELEFGTTGKLRNSDLVMYDRQTESWWQQFTGTAIVGRLTGAELERLPSRLESFARFKERFPHGKVLKRPYSRTGLYGANPYEGYDSLARPFLYDGSLPKEIPAMARVVSVGERAWTLDLLRRETRIETVDGLILEWVPGQASALDAHEIDRSRDVGNVSVQRKTADGLVDVVHGVDFAFAFHAFYPDARIIHDIEAP</sequence>
<gene>
    <name evidence="2" type="ORF">JCM17845_02690</name>
</gene>
<evidence type="ECO:0000313" key="3">
    <source>
        <dbReference type="Proteomes" id="UP000325187"/>
    </source>
</evidence>
<comment type="caution">
    <text evidence="2">The sequence shown here is derived from an EMBL/GenBank/DDBJ whole genome shotgun (WGS) entry which is preliminary data.</text>
</comment>
<organism evidence="2 3">
    <name type="scientific">Iodidimonas gelatinilytica</name>
    <dbReference type="NCBI Taxonomy" id="1236966"/>
    <lineage>
        <taxon>Bacteria</taxon>
        <taxon>Pseudomonadati</taxon>
        <taxon>Pseudomonadota</taxon>
        <taxon>Alphaproteobacteria</taxon>
        <taxon>Iodidimonadales</taxon>
        <taxon>Iodidimonadaceae</taxon>
        <taxon>Iodidimonas</taxon>
    </lineage>
</organism>
<dbReference type="InterPro" id="IPR021516">
    <property type="entry name" value="DUF3179"/>
</dbReference>
<feature type="signal peptide" evidence="1">
    <location>
        <begin position="1"/>
        <end position="20"/>
    </location>
</feature>
<reference evidence="2 3" key="1">
    <citation type="submission" date="2019-09" db="EMBL/GenBank/DDBJ databases">
        <title>NBRP : Genome information of microbial organism related human and environment.</title>
        <authorList>
            <person name="Hattori M."/>
            <person name="Oshima K."/>
            <person name="Inaba H."/>
            <person name="Suda W."/>
            <person name="Sakamoto M."/>
            <person name="Iino T."/>
            <person name="Kitahara M."/>
            <person name="Oshida Y."/>
            <person name="Iida T."/>
            <person name="Kudo T."/>
            <person name="Itoh T."/>
            <person name="Ohkuma M."/>
        </authorList>
    </citation>
    <scope>NUCLEOTIDE SEQUENCE [LARGE SCALE GENOMIC DNA]</scope>
    <source>
        <strain evidence="2 3">Mie-1</strain>
    </source>
</reference>
<evidence type="ECO:0008006" key="4">
    <source>
        <dbReference type="Google" id="ProtNLM"/>
    </source>
</evidence>
<evidence type="ECO:0000313" key="2">
    <source>
        <dbReference type="EMBL" id="GEQ99645.1"/>
    </source>
</evidence>
<keyword evidence="3" id="KW-1185">Reference proteome</keyword>
<keyword evidence="1" id="KW-0732">Signal</keyword>
<evidence type="ECO:0000256" key="1">
    <source>
        <dbReference type="SAM" id="SignalP"/>
    </source>
</evidence>
<proteinExistence type="predicted"/>
<dbReference type="Proteomes" id="UP000325187">
    <property type="component" value="Unassembled WGS sequence"/>
</dbReference>
<protein>
    <recommendedName>
        <fullName evidence="4">DUF3179 domain-containing protein</fullName>
    </recommendedName>
</protein>
<feature type="chain" id="PRO_5023032722" description="DUF3179 domain-containing protein" evidence="1">
    <location>
        <begin position="21"/>
        <end position="336"/>
    </location>
</feature>
<dbReference type="AlphaFoldDB" id="A0A5A7MXR6"/>
<accession>A0A5A7MXR6</accession>
<dbReference type="Pfam" id="PF11376">
    <property type="entry name" value="DUF3179"/>
    <property type="match status" value="1"/>
</dbReference>